<evidence type="ECO:0000259" key="9">
    <source>
        <dbReference type="PROSITE" id="PS50885"/>
    </source>
</evidence>
<dbReference type="PROSITE" id="PS50885">
    <property type="entry name" value="HAMP"/>
    <property type="match status" value="1"/>
</dbReference>
<dbReference type="InterPro" id="IPR013655">
    <property type="entry name" value="PAS_fold_3"/>
</dbReference>
<dbReference type="AlphaFoldDB" id="A0A1C3ESD3"/>
<accession>A0A1C3ESD3</accession>
<feature type="domain" description="PAC" evidence="8">
    <location>
        <begin position="212"/>
        <end position="264"/>
    </location>
</feature>
<feature type="domain" description="PAC" evidence="8">
    <location>
        <begin position="456"/>
        <end position="508"/>
    </location>
</feature>
<feature type="domain" description="PAS" evidence="7">
    <location>
        <begin position="18"/>
        <end position="70"/>
    </location>
</feature>
<feature type="compositionally biased region" description="Polar residues" evidence="5">
    <location>
        <begin position="578"/>
        <end position="614"/>
    </location>
</feature>
<dbReference type="FunFam" id="1.10.287.950:FF:000001">
    <property type="entry name" value="Methyl-accepting chemotaxis sensory transducer"/>
    <property type="match status" value="1"/>
</dbReference>
<keyword evidence="2 4" id="KW-0807">Transducer</keyword>
<feature type="domain" description="Methyl-accepting transducer" evidence="6">
    <location>
        <begin position="554"/>
        <end position="783"/>
    </location>
</feature>
<dbReference type="GO" id="GO:0007165">
    <property type="term" value="P:signal transduction"/>
    <property type="evidence" value="ECO:0007669"/>
    <property type="project" value="UniProtKB-KW"/>
</dbReference>
<dbReference type="Gene3D" id="1.10.287.950">
    <property type="entry name" value="Methyl-accepting chemotaxis protein"/>
    <property type="match status" value="1"/>
</dbReference>
<dbReference type="Proteomes" id="UP000094936">
    <property type="component" value="Unassembled WGS sequence"/>
</dbReference>
<feature type="domain" description="PAC" evidence="8">
    <location>
        <begin position="334"/>
        <end position="386"/>
    </location>
</feature>
<gene>
    <name evidence="10" type="ORF">A8L45_00530</name>
</gene>
<dbReference type="InterPro" id="IPR001610">
    <property type="entry name" value="PAC"/>
</dbReference>
<reference evidence="10 11" key="1">
    <citation type="submission" date="2016-05" db="EMBL/GenBank/DDBJ databases">
        <title>Genomic Taxonomy of the Vibrionaceae.</title>
        <authorList>
            <person name="Gomez-Gil B."/>
            <person name="Enciso-Ibarra J."/>
        </authorList>
    </citation>
    <scope>NUCLEOTIDE SEQUENCE [LARGE SCALE GENOMIC DNA]</scope>
    <source>
        <strain evidence="10 11">CAIM 1920</strain>
    </source>
</reference>
<dbReference type="SMART" id="SM00283">
    <property type="entry name" value="MA"/>
    <property type="match status" value="1"/>
</dbReference>
<dbReference type="NCBIfam" id="TIGR00229">
    <property type="entry name" value="sensory_box"/>
    <property type="match status" value="4"/>
</dbReference>
<feature type="domain" description="PAS" evidence="7">
    <location>
        <begin position="397"/>
        <end position="427"/>
    </location>
</feature>
<dbReference type="FunFam" id="3.30.450.20:FF:000103">
    <property type="entry name" value="Methyl-accepting chemotaxis protein"/>
    <property type="match status" value="1"/>
</dbReference>
<dbReference type="EMBL" id="LYBM01000001">
    <property type="protein sequence ID" value="ODA36125.1"/>
    <property type="molecule type" value="Genomic_DNA"/>
</dbReference>
<dbReference type="GO" id="GO:0016020">
    <property type="term" value="C:membrane"/>
    <property type="evidence" value="ECO:0007669"/>
    <property type="project" value="UniProtKB-SubCell"/>
</dbReference>
<dbReference type="PROSITE" id="PS50112">
    <property type="entry name" value="PAS"/>
    <property type="match status" value="3"/>
</dbReference>
<feature type="region of interest" description="Disordered" evidence="5">
    <location>
        <begin position="569"/>
        <end position="617"/>
    </location>
</feature>
<dbReference type="PRINTS" id="PR00260">
    <property type="entry name" value="CHEMTRNSDUCR"/>
</dbReference>
<dbReference type="SUPFAM" id="SSF58104">
    <property type="entry name" value="Methyl-accepting chemotaxis protein (MCP) signaling domain"/>
    <property type="match status" value="1"/>
</dbReference>
<organism evidence="10 11">
    <name type="scientific">Veronia pacifica</name>
    <dbReference type="NCBI Taxonomy" id="1080227"/>
    <lineage>
        <taxon>Bacteria</taxon>
        <taxon>Pseudomonadati</taxon>
        <taxon>Pseudomonadota</taxon>
        <taxon>Gammaproteobacteria</taxon>
        <taxon>Vibrionales</taxon>
        <taxon>Vibrionaceae</taxon>
        <taxon>Veronia</taxon>
    </lineage>
</organism>
<evidence type="ECO:0000313" key="11">
    <source>
        <dbReference type="Proteomes" id="UP000094936"/>
    </source>
</evidence>
<dbReference type="PANTHER" id="PTHR24422:SF10">
    <property type="entry name" value="CHEMOTAXIS PROTEIN METHYLTRANSFERASE 2"/>
    <property type="match status" value="1"/>
</dbReference>
<dbReference type="SUPFAM" id="SSF55785">
    <property type="entry name" value="PYP-like sensor domain (PAS domain)"/>
    <property type="match status" value="4"/>
</dbReference>
<dbReference type="InterPro" id="IPR003660">
    <property type="entry name" value="HAMP_dom"/>
</dbReference>
<evidence type="ECO:0000256" key="5">
    <source>
        <dbReference type="SAM" id="MobiDB-lite"/>
    </source>
</evidence>
<evidence type="ECO:0000259" key="6">
    <source>
        <dbReference type="PROSITE" id="PS50111"/>
    </source>
</evidence>
<dbReference type="InterPro" id="IPR050903">
    <property type="entry name" value="Bact_Chemotaxis_MeTrfase"/>
</dbReference>
<dbReference type="Pfam" id="PF00015">
    <property type="entry name" value="MCPsignal"/>
    <property type="match status" value="1"/>
</dbReference>
<evidence type="ECO:0000256" key="4">
    <source>
        <dbReference type="PROSITE-ProRule" id="PRU00284"/>
    </source>
</evidence>
<protein>
    <submittedName>
        <fullName evidence="10">Chemotaxis protein</fullName>
    </submittedName>
</protein>
<evidence type="ECO:0000313" key="10">
    <source>
        <dbReference type="EMBL" id="ODA36125.1"/>
    </source>
</evidence>
<dbReference type="PROSITE" id="PS50113">
    <property type="entry name" value="PAC"/>
    <property type="match status" value="4"/>
</dbReference>
<dbReference type="STRING" id="1080227.A8L45_00530"/>
<evidence type="ECO:0000256" key="1">
    <source>
        <dbReference type="ARBA" id="ARBA00004370"/>
    </source>
</evidence>
<dbReference type="PROSITE" id="PS50111">
    <property type="entry name" value="CHEMOTAXIS_TRANSDUC_2"/>
    <property type="match status" value="1"/>
</dbReference>
<comment type="subcellular location">
    <subcellularLocation>
        <location evidence="1">Membrane</location>
    </subcellularLocation>
</comment>
<proteinExistence type="inferred from homology"/>
<sequence>MPGFWGDLFNTSDKHYFSEAKVEALSKSQAVIEFKMDGTIIDANENFLNAMGYELSEIKGKHHSMFVDPEYAKSEEYNDFWALLRQGKFQSAEFPRLAKGNRPIWIQATYNPLRNRNGQLARVVKFATDITDQKLRNADFSGQIEAIHKSQAVIEFELDGTIITANQNFLSTVGYSLEEIQGKHHSMFVETQQSQSAEYKRFWQDLGSGQFMSGEFHRVGKGGKEIWIQASYNPIFDMSGKPFKVVKFASDITQQKIMSADYSGQIQAISKSQAVIEFELDGTIKTANENFLGAVGYDLEEIQGKHHRMFVEKSYRESMEYKDFWKRLGQGEFQAGEYKRINKAGQEIWIQASYNPIMDASGKPFKVVKYATDITEQMVKNADFSGQIEAIGKSQAVIEFNMDGTIRHANENFLATVGYSSDEIVGRHHSMFVGTSHANSPEYKAFWQKLNRGEFESGEFQRYGKGGKEIWIQASYNPIVDVNGKPFKVVKYASDITAKKVAVSRISDILMSLSKGDLTQSIDEQLDREFEPVRAALNSTISRLNELVTDINQVASSVSSASKEIKTGTIDLSERTETQSASLEETSASMQELTATVSQSADNAQQANELSGTATDKAERGGRVVTDAVNAMSEIETSSKEISDIIGVINEIAFQTNLLALNAAVEAARAGEQGRGFAVVAGEVRNLAQRSAKASVEIKELINKSVSKVKDGTHLVRESGDNLLEIVDSIKEVSSLIATINGATKEQTQGIAEINKSISEMDEMTQQNSGLAEETTASSENLAIEAENLLELIEFFTTKAKAS</sequence>
<dbReference type="InterPro" id="IPR004089">
    <property type="entry name" value="MCPsignal_dom"/>
</dbReference>
<keyword evidence="11" id="KW-1185">Reference proteome</keyword>
<feature type="domain" description="PAC" evidence="8">
    <location>
        <begin position="90"/>
        <end position="142"/>
    </location>
</feature>
<dbReference type="InterPro" id="IPR000014">
    <property type="entry name" value="PAS"/>
</dbReference>
<dbReference type="Pfam" id="PF08447">
    <property type="entry name" value="PAS_3"/>
    <property type="match status" value="4"/>
</dbReference>
<name>A0A1C3ESD3_9GAMM</name>
<dbReference type="GO" id="GO:0004888">
    <property type="term" value="F:transmembrane signaling receptor activity"/>
    <property type="evidence" value="ECO:0007669"/>
    <property type="project" value="InterPro"/>
</dbReference>
<dbReference type="SMART" id="SM00086">
    <property type="entry name" value="PAC"/>
    <property type="match status" value="4"/>
</dbReference>
<dbReference type="GO" id="GO:0006935">
    <property type="term" value="P:chemotaxis"/>
    <property type="evidence" value="ECO:0007669"/>
    <property type="project" value="InterPro"/>
</dbReference>
<dbReference type="CDD" id="cd11386">
    <property type="entry name" value="MCP_signal"/>
    <property type="match status" value="1"/>
</dbReference>
<feature type="domain" description="PAS" evidence="7">
    <location>
        <begin position="153"/>
        <end position="183"/>
    </location>
</feature>
<feature type="domain" description="HAMP" evidence="9">
    <location>
        <begin position="502"/>
        <end position="549"/>
    </location>
</feature>
<dbReference type="SMART" id="SM00091">
    <property type="entry name" value="PAS"/>
    <property type="match status" value="4"/>
</dbReference>
<dbReference type="InterPro" id="IPR004090">
    <property type="entry name" value="Chemotax_Me-accpt_rcpt"/>
</dbReference>
<evidence type="ECO:0000259" key="8">
    <source>
        <dbReference type="PROSITE" id="PS50113"/>
    </source>
</evidence>
<dbReference type="InterPro" id="IPR000700">
    <property type="entry name" value="PAS-assoc_C"/>
</dbReference>
<dbReference type="CDD" id="cd00130">
    <property type="entry name" value="PAS"/>
    <property type="match status" value="4"/>
</dbReference>
<evidence type="ECO:0000256" key="3">
    <source>
        <dbReference type="ARBA" id="ARBA00029447"/>
    </source>
</evidence>
<dbReference type="InterPro" id="IPR035965">
    <property type="entry name" value="PAS-like_dom_sf"/>
</dbReference>
<comment type="caution">
    <text evidence="10">The sequence shown here is derived from an EMBL/GenBank/DDBJ whole genome shotgun (WGS) entry which is preliminary data.</text>
</comment>
<dbReference type="OrthoDB" id="9765776at2"/>
<dbReference type="Gene3D" id="3.30.450.20">
    <property type="entry name" value="PAS domain"/>
    <property type="match status" value="4"/>
</dbReference>
<dbReference type="PANTHER" id="PTHR24422">
    <property type="entry name" value="CHEMOTAXIS PROTEIN METHYLTRANSFERASE"/>
    <property type="match status" value="1"/>
</dbReference>
<comment type="similarity">
    <text evidence="3">Belongs to the methyl-accepting chemotaxis (MCP) protein family.</text>
</comment>
<dbReference type="RefSeq" id="WP_068898109.1">
    <property type="nucleotide sequence ID" value="NZ_JBHUIF010000002.1"/>
</dbReference>
<evidence type="ECO:0000259" key="7">
    <source>
        <dbReference type="PROSITE" id="PS50112"/>
    </source>
</evidence>
<evidence type="ECO:0000256" key="2">
    <source>
        <dbReference type="ARBA" id="ARBA00023224"/>
    </source>
</evidence>